<evidence type="ECO:0000313" key="2">
    <source>
        <dbReference type="Proteomes" id="UP001651690"/>
    </source>
</evidence>
<comment type="caution">
    <text evidence="1">The sequence shown here is derived from an EMBL/GenBank/DDBJ whole genome shotgun (WGS) entry which is preliminary data.</text>
</comment>
<organism evidence="1 2">
    <name type="scientific">Mycolicibacterium arenosum</name>
    <dbReference type="NCBI Taxonomy" id="2952157"/>
    <lineage>
        <taxon>Bacteria</taxon>
        <taxon>Bacillati</taxon>
        <taxon>Actinomycetota</taxon>
        <taxon>Actinomycetes</taxon>
        <taxon>Mycobacteriales</taxon>
        <taxon>Mycobacteriaceae</taxon>
        <taxon>Mycolicibacterium</taxon>
    </lineage>
</organism>
<evidence type="ECO:0000313" key="1">
    <source>
        <dbReference type="EMBL" id="MCP9271398.1"/>
    </source>
</evidence>
<dbReference type="RefSeq" id="WP_255058445.1">
    <property type="nucleotide sequence ID" value="NZ_JANDBD010000002.1"/>
</dbReference>
<accession>A0ABT1LWX1</accession>
<dbReference type="Proteomes" id="UP001651690">
    <property type="component" value="Unassembled WGS sequence"/>
</dbReference>
<reference evidence="1 2" key="1">
    <citation type="submission" date="2022-06" db="EMBL/GenBank/DDBJ databases">
        <title>Mycolicibacterium sp. CAU 1645 isolated from seawater.</title>
        <authorList>
            <person name="Kim W."/>
        </authorList>
    </citation>
    <scope>NUCLEOTIDE SEQUENCE [LARGE SCALE GENOMIC DNA]</scope>
    <source>
        <strain evidence="1 2">CAU 1645</strain>
    </source>
</reference>
<dbReference type="EMBL" id="JANDBD010000002">
    <property type="protein sequence ID" value="MCP9271398.1"/>
    <property type="molecule type" value="Genomic_DNA"/>
</dbReference>
<keyword evidence="2" id="KW-1185">Reference proteome</keyword>
<name>A0ABT1LWX1_9MYCO</name>
<gene>
    <name evidence="1" type="ORF">NM203_04270</name>
</gene>
<proteinExistence type="predicted"/>
<sequence length="119" mass="13019">MTGSPSWRGLTVDESAIVTAFVSRTEVPGWQQIVEKLDGARVRQAAPWILDIDLGAGPRIDVPNGPLPGRAYVQSEAAYQGEIIVWIADGHVCGLEYAWVTDAPPSRWPHPDEMEIVRG</sequence>
<protein>
    <submittedName>
        <fullName evidence="1">Uncharacterized protein</fullName>
    </submittedName>
</protein>